<gene>
    <name evidence="7" type="ORF">CFC21_033618</name>
</gene>
<proteinExistence type="inferred from homology"/>
<keyword evidence="2" id="KW-0378">Hydrolase</keyword>
<dbReference type="InterPro" id="IPR017853">
    <property type="entry name" value="GH"/>
</dbReference>
<feature type="compositionally biased region" description="Basic residues" evidence="5">
    <location>
        <begin position="419"/>
        <end position="452"/>
    </location>
</feature>
<dbReference type="GO" id="GO:0031176">
    <property type="term" value="F:endo-1,4-beta-xylanase activity"/>
    <property type="evidence" value="ECO:0007669"/>
    <property type="project" value="UniProtKB-ARBA"/>
</dbReference>
<feature type="non-terminal residue" evidence="7">
    <location>
        <position position="565"/>
    </location>
</feature>
<evidence type="ECO:0000256" key="4">
    <source>
        <dbReference type="ARBA" id="ARBA00023326"/>
    </source>
</evidence>
<feature type="region of interest" description="Disordered" evidence="5">
    <location>
        <begin position="385"/>
        <end position="552"/>
    </location>
</feature>
<reference evidence="7" key="1">
    <citation type="journal article" date="2017" name="Gigascience">
        <title>The first near-complete assembly of the hexaploid bread wheat genome, Triticum aestivum.</title>
        <authorList>
            <person name="Zimin A.V."/>
            <person name="Puiu D."/>
            <person name="Hall R."/>
            <person name="Kingan S."/>
            <person name="Clavijo B.J."/>
            <person name="Salzberg S.L."/>
        </authorList>
    </citation>
    <scope>NUCLEOTIDE SEQUENCE</scope>
    <source>
        <tissue evidence="7">Leaf</tissue>
    </source>
</reference>
<evidence type="ECO:0000313" key="7">
    <source>
        <dbReference type="EMBL" id="KAF7020537.1"/>
    </source>
</evidence>
<dbReference type="GO" id="GO:0000272">
    <property type="term" value="P:polysaccharide catabolic process"/>
    <property type="evidence" value="ECO:0007669"/>
    <property type="project" value="UniProtKB-KW"/>
</dbReference>
<dbReference type="Proteomes" id="UP000815260">
    <property type="component" value="Chromosome 3A"/>
</dbReference>
<organism evidence="7">
    <name type="scientific">Triticum aestivum</name>
    <name type="common">Wheat</name>
    <dbReference type="NCBI Taxonomy" id="4565"/>
    <lineage>
        <taxon>Eukaryota</taxon>
        <taxon>Viridiplantae</taxon>
        <taxon>Streptophyta</taxon>
        <taxon>Embryophyta</taxon>
        <taxon>Tracheophyta</taxon>
        <taxon>Spermatophyta</taxon>
        <taxon>Magnoliopsida</taxon>
        <taxon>Liliopsida</taxon>
        <taxon>Poales</taxon>
        <taxon>Poaceae</taxon>
        <taxon>BOP clade</taxon>
        <taxon>Pooideae</taxon>
        <taxon>Triticodae</taxon>
        <taxon>Triticeae</taxon>
        <taxon>Triticinae</taxon>
        <taxon>Triticum</taxon>
    </lineage>
</organism>
<feature type="compositionally biased region" description="Basic residues" evidence="5">
    <location>
        <begin position="393"/>
        <end position="403"/>
    </location>
</feature>
<evidence type="ECO:0000256" key="3">
    <source>
        <dbReference type="ARBA" id="ARBA00023277"/>
    </source>
</evidence>
<dbReference type="InterPro" id="IPR001000">
    <property type="entry name" value="GH10_dom"/>
</dbReference>
<dbReference type="PANTHER" id="PTHR31490">
    <property type="entry name" value="GLYCOSYL HYDROLASE"/>
    <property type="match status" value="1"/>
</dbReference>
<evidence type="ECO:0000256" key="1">
    <source>
        <dbReference type="ARBA" id="ARBA00007495"/>
    </source>
</evidence>
<dbReference type="PANTHER" id="PTHR31490:SF14">
    <property type="entry name" value="OS01G0134900 PROTEIN"/>
    <property type="match status" value="1"/>
</dbReference>
<dbReference type="EMBL" id="CM022217">
    <property type="protein sequence ID" value="KAF7020537.1"/>
    <property type="molecule type" value="Genomic_DNA"/>
</dbReference>
<sequence>MACSCCAQGVVFNANVIRNSALEDGLAGWAPLGHARSCRCSTRSRRRCPRRPSTTWRTGTGPAAGTFWRPAAGARRTASARRSRLARSSPASPTGWPVGSASATAPPGSTRCASTFAWDGEGEECPLVVEAARCAPRPASGRRSRACSGSRRVRRPAPRCTFRGAPAGVDVKVMDLQVFATDRKARFKKLRKKTDKVRKRDVVLNAGASSAVSGGVDPGDADGHELRVRRVHQPGGDPGAGVRRLLHQALRLGGVRERAQVVPHGGGAGAAQLRRPRRAARLLRPPRQARARHCIFWAVDRMVQKWVKDLPNDQLTAAVQGRLTSLLTRYAGRFPHYDVNNEMLHGTFFQDRLGDDINAFMFKETARLDPGAALFVNDYNVEAAATPTPPRRSTSRRSTRSWRRVPPWAASGCRATSPTRRRDHLRRARQARHHRPARLAHRAGRVRVRRLPPCRGPRGGAPGRRTRTRPWRASCSGGSCRDTCGARTPASSTPTAPSTTPAKGSSTCGRSGRRTRAGRSTATATSSSGGTTARTSCSSRRPRGRCTRPSASRRGTRLSCWTWTC</sequence>
<name>A0A9R1F2P8_WHEAT</name>
<dbReference type="SUPFAM" id="SSF51445">
    <property type="entry name" value="(Trans)glycosidases"/>
    <property type="match status" value="1"/>
</dbReference>
<reference evidence="7" key="2">
    <citation type="submission" date="2020-03" db="EMBL/GenBank/DDBJ databases">
        <title>The second near-complete assembly of the hexaploid bread wheat (Triticum aestivum) genome.</title>
        <authorList>
            <person name="Zimin A.V."/>
            <person name="Puiu D."/>
            <person name="Shumante A."/>
            <person name="Alonge M."/>
            <person name="Salzberg S.L."/>
        </authorList>
    </citation>
    <scope>NUCLEOTIDE SEQUENCE</scope>
    <source>
        <tissue evidence="7">Leaf</tissue>
    </source>
</reference>
<dbReference type="InterPro" id="IPR044846">
    <property type="entry name" value="GH10"/>
</dbReference>
<feature type="region of interest" description="Disordered" evidence="5">
    <location>
        <begin position="49"/>
        <end position="110"/>
    </location>
</feature>
<keyword evidence="4" id="KW-0624">Polysaccharide degradation</keyword>
<protein>
    <recommendedName>
        <fullName evidence="6">GH10 domain-containing protein</fullName>
    </recommendedName>
</protein>
<feature type="compositionally biased region" description="Low complexity" evidence="5">
    <location>
        <begin position="518"/>
        <end position="539"/>
    </location>
</feature>
<dbReference type="Gene3D" id="3.20.20.80">
    <property type="entry name" value="Glycosidases"/>
    <property type="match status" value="1"/>
</dbReference>
<evidence type="ECO:0000259" key="6">
    <source>
        <dbReference type="Pfam" id="PF00331"/>
    </source>
</evidence>
<dbReference type="Pfam" id="PF00331">
    <property type="entry name" value="Glyco_hydro_10"/>
    <property type="match status" value="1"/>
</dbReference>
<accession>A0A9R1F2P8</accession>
<comment type="similarity">
    <text evidence="1">Belongs to the glycosyl hydrolase 10 (cellulase F) family.</text>
</comment>
<dbReference type="OrthoDB" id="3055998at2759"/>
<feature type="compositionally biased region" description="Low complexity" evidence="5">
    <location>
        <begin position="486"/>
        <end position="510"/>
    </location>
</feature>
<comment type="caution">
    <text evidence="7">The sequence shown here is derived from an EMBL/GenBank/DDBJ whole genome shotgun (WGS) entry which is preliminary data.</text>
</comment>
<evidence type="ECO:0000256" key="2">
    <source>
        <dbReference type="ARBA" id="ARBA00022801"/>
    </source>
</evidence>
<evidence type="ECO:0000256" key="5">
    <source>
        <dbReference type="SAM" id="MobiDB-lite"/>
    </source>
</evidence>
<keyword evidence="3" id="KW-0119">Carbohydrate metabolism</keyword>
<feature type="domain" description="GH10" evidence="6">
    <location>
        <begin position="293"/>
        <end position="384"/>
    </location>
</feature>
<dbReference type="AlphaFoldDB" id="A0A9R1F2P8"/>